<dbReference type="GO" id="GO:0009143">
    <property type="term" value="P:nucleoside triphosphate catabolic process"/>
    <property type="evidence" value="ECO:0007669"/>
    <property type="project" value="InterPro"/>
</dbReference>
<proteinExistence type="predicted"/>
<gene>
    <name evidence="1" type="ORF">METZ01_LOCUS405078</name>
</gene>
<feature type="non-terminal residue" evidence="1">
    <location>
        <position position="1"/>
    </location>
</feature>
<evidence type="ECO:0000313" key="1">
    <source>
        <dbReference type="EMBL" id="SVD52224.1"/>
    </source>
</evidence>
<dbReference type="GO" id="GO:0047429">
    <property type="term" value="F:nucleoside triphosphate diphosphatase activity"/>
    <property type="evidence" value="ECO:0007669"/>
    <property type="project" value="InterPro"/>
</dbReference>
<organism evidence="1">
    <name type="scientific">marine metagenome</name>
    <dbReference type="NCBI Taxonomy" id="408172"/>
    <lineage>
        <taxon>unclassified sequences</taxon>
        <taxon>metagenomes</taxon>
        <taxon>ecological metagenomes</taxon>
    </lineage>
</organism>
<dbReference type="PANTHER" id="PTHR46523:SF1">
    <property type="entry name" value="DCTP PYROPHOSPHATASE 1"/>
    <property type="match status" value="1"/>
</dbReference>
<accession>A0A382W0L6</accession>
<feature type="non-terminal residue" evidence="1">
    <location>
        <position position="107"/>
    </location>
</feature>
<dbReference type="InterPro" id="IPR025984">
    <property type="entry name" value="DCTPP"/>
</dbReference>
<dbReference type="Pfam" id="PF12643">
    <property type="entry name" value="MazG-like"/>
    <property type="match status" value="1"/>
</dbReference>
<protein>
    <recommendedName>
        <fullName evidence="2">NTP pyrophosphohydrolase MazG putative catalytic core domain-containing protein</fullName>
    </recommendedName>
</protein>
<reference evidence="1" key="1">
    <citation type="submission" date="2018-05" db="EMBL/GenBank/DDBJ databases">
        <authorList>
            <person name="Lanie J.A."/>
            <person name="Ng W.-L."/>
            <person name="Kazmierczak K.M."/>
            <person name="Andrzejewski T.M."/>
            <person name="Davidsen T.M."/>
            <person name="Wayne K.J."/>
            <person name="Tettelin H."/>
            <person name="Glass J.I."/>
            <person name="Rusch D."/>
            <person name="Podicherti R."/>
            <person name="Tsui H.-C.T."/>
            <person name="Winkler M.E."/>
        </authorList>
    </citation>
    <scope>NUCLEOTIDE SEQUENCE</scope>
</reference>
<dbReference type="PANTHER" id="PTHR46523">
    <property type="entry name" value="DCTP PYROPHOSPHATASE 1"/>
    <property type="match status" value="1"/>
</dbReference>
<name>A0A382W0L6_9ZZZZ</name>
<dbReference type="EMBL" id="UINC01156035">
    <property type="protein sequence ID" value="SVD52224.1"/>
    <property type="molecule type" value="Genomic_DNA"/>
</dbReference>
<dbReference type="SUPFAM" id="SSF101386">
    <property type="entry name" value="all-alpha NTP pyrophosphatases"/>
    <property type="match status" value="1"/>
</dbReference>
<dbReference type="CDD" id="cd11537">
    <property type="entry name" value="NTP-PPase_RS21-C6_like"/>
    <property type="match status" value="1"/>
</dbReference>
<dbReference type="AlphaFoldDB" id="A0A382W0L6"/>
<dbReference type="Gene3D" id="1.10.287.1080">
    <property type="entry name" value="MazG-like"/>
    <property type="match status" value="1"/>
</dbReference>
<sequence length="107" mass="12435">MNGGIRLGKMIKDETVVTPVTDSQTTVSELKELIRKFVEDQGWQNFDLPHHLAKSIIIEAAELLEHYQWQDKIENQEEVEHELADVLIYCFQLAMAYQIDVVDIIQH</sequence>
<evidence type="ECO:0008006" key="2">
    <source>
        <dbReference type="Google" id="ProtNLM"/>
    </source>
</evidence>
<dbReference type="InterPro" id="IPR052555">
    <property type="entry name" value="dCTP_Pyrophosphatase"/>
</dbReference>